<dbReference type="CDD" id="cd06261">
    <property type="entry name" value="TM_PBP2"/>
    <property type="match status" value="1"/>
</dbReference>
<evidence type="ECO:0000313" key="8">
    <source>
        <dbReference type="Proteomes" id="UP000477911"/>
    </source>
</evidence>
<feature type="transmembrane region" description="Helical" evidence="5">
    <location>
        <begin position="159"/>
        <end position="182"/>
    </location>
</feature>
<dbReference type="PROSITE" id="PS50928">
    <property type="entry name" value="ABC_TM1"/>
    <property type="match status" value="1"/>
</dbReference>
<dbReference type="GO" id="GO:0055085">
    <property type="term" value="P:transmembrane transport"/>
    <property type="evidence" value="ECO:0007669"/>
    <property type="project" value="InterPro"/>
</dbReference>
<feature type="transmembrane region" description="Helical" evidence="5">
    <location>
        <begin position="126"/>
        <end position="147"/>
    </location>
</feature>
<gene>
    <name evidence="7" type="ORF">GR170_13475</name>
</gene>
<feature type="domain" description="ABC transmembrane type-1" evidence="6">
    <location>
        <begin position="91"/>
        <end position="283"/>
    </location>
</feature>
<comment type="subcellular location">
    <subcellularLocation>
        <location evidence="1 5">Cell membrane</location>
        <topology evidence="1 5">Multi-pass membrane protein</topology>
    </subcellularLocation>
</comment>
<evidence type="ECO:0000256" key="1">
    <source>
        <dbReference type="ARBA" id="ARBA00004651"/>
    </source>
</evidence>
<evidence type="ECO:0000256" key="2">
    <source>
        <dbReference type="ARBA" id="ARBA00022692"/>
    </source>
</evidence>
<accession>A0A6L7G418</accession>
<keyword evidence="8" id="KW-1185">Reference proteome</keyword>
<keyword evidence="3 5" id="KW-1133">Transmembrane helix</keyword>
<name>A0A6L7G418_9RHOB</name>
<dbReference type="RefSeq" id="WP_160894975.1">
    <property type="nucleotide sequence ID" value="NZ_WUMU01000015.1"/>
</dbReference>
<dbReference type="Gene3D" id="1.10.3720.10">
    <property type="entry name" value="MetI-like"/>
    <property type="match status" value="1"/>
</dbReference>
<keyword evidence="5" id="KW-0813">Transport</keyword>
<evidence type="ECO:0000256" key="3">
    <source>
        <dbReference type="ARBA" id="ARBA00022989"/>
    </source>
</evidence>
<evidence type="ECO:0000256" key="5">
    <source>
        <dbReference type="RuleBase" id="RU363032"/>
    </source>
</evidence>
<evidence type="ECO:0000313" key="7">
    <source>
        <dbReference type="EMBL" id="MXN18855.1"/>
    </source>
</evidence>
<evidence type="ECO:0000259" key="6">
    <source>
        <dbReference type="PROSITE" id="PS50928"/>
    </source>
</evidence>
<dbReference type="AlphaFoldDB" id="A0A6L7G418"/>
<organism evidence="7 8">
    <name type="scientific">Pseudooceanicola albus</name>
    <dbReference type="NCBI Taxonomy" id="2692189"/>
    <lineage>
        <taxon>Bacteria</taxon>
        <taxon>Pseudomonadati</taxon>
        <taxon>Pseudomonadota</taxon>
        <taxon>Alphaproteobacteria</taxon>
        <taxon>Rhodobacterales</taxon>
        <taxon>Paracoccaceae</taxon>
        <taxon>Pseudooceanicola</taxon>
    </lineage>
</organism>
<dbReference type="InterPro" id="IPR000515">
    <property type="entry name" value="MetI-like"/>
</dbReference>
<dbReference type="Pfam" id="PF00528">
    <property type="entry name" value="BPD_transp_1"/>
    <property type="match status" value="1"/>
</dbReference>
<feature type="transmembrane region" description="Helical" evidence="5">
    <location>
        <begin position="97"/>
        <end position="119"/>
    </location>
</feature>
<evidence type="ECO:0000256" key="4">
    <source>
        <dbReference type="ARBA" id="ARBA00023136"/>
    </source>
</evidence>
<comment type="caution">
    <text evidence="7">The sequence shown here is derived from an EMBL/GenBank/DDBJ whole genome shotgun (WGS) entry which is preliminary data.</text>
</comment>
<reference evidence="7 8" key="1">
    <citation type="submission" date="2019-12" db="EMBL/GenBank/DDBJ databases">
        <authorList>
            <person name="Li M."/>
        </authorList>
    </citation>
    <scope>NUCLEOTIDE SEQUENCE [LARGE SCALE GENOMIC DNA]</scope>
    <source>
        <strain evidence="7 8">GBMRC 2024</strain>
    </source>
</reference>
<proteinExistence type="inferred from homology"/>
<keyword evidence="4 5" id="KW-0472">Membrane</keyword>
<dbReference type="EMBL" id="WUMU01000015">
    <property type="protein sequence ID" value="MXN18855.1"/>
    <property type="molecule type" value="Genomic_DNA"/>
</dbReference>
<protein>
    <submittedName>
        <fullName evidence="7">ABC transporter permease subunit</fullName>
    </submittedName>
</protein>
<dbReference type="Proteomes" id="UP000477911">
    <property type="component" value="Unassembled WGS sequence"/>
</dbReference>
<feature type="transmembrane region" description="Helical" evidence="5">
    <location>
        <begin position="262"/>
        <end position="282"/>
    </location>
</feature>
<keyword evidence="2 5" id="KW-0812">Transmembrane</keyword>
<feature type="transmembrane region" description="Helical" evidence="5">
    <location>
        <begin position="23"/>
        <end position="44"/>
    </location>
</feature>
<dbReference type="InterPro" id="IPR035906">
    <property type="entry name" value="MetI-like_sf"/>
</dbReference>
<dbReference type="SUPFAM" id="SSF161098">
    <property type="entry name" value="MetI-like"/>
    <property type="match status" value="1"/>
</dbReference>
<sequence>MTTSPTARSRGSRPGTGLPVGRIGLWAFILLTVLFFLAPLYVMIVTSLKTMDEVRLSSIFALPMHPTFEAWRFAWSEACTGIECHGLQSGFWNSVRITVPSVAVSVLLGAISGYALSYWKPRGGEILFALLMVGAFIPYQLFIYPLAFAFAKTGLANTLLAVVMVHVFFGLPIVTLIFRNYYAGLPHELVKAAQIDGAGFWRIFRSIILPLSRPILVVAVILQTTGVWNDFLFGLIFGGTNNQPMTVQLNALVSAQFGEKPYNVHMAATILTALIPLAIYLASGRWFVRGIAAGAVKG</sequence>
<dbReference type="PANTHER" id="PTHR43879">
    <property type="entry name" value="ABC TRANSPORTER PERMEASE PROTEIN"/>
    <property type="match status" value="1"/>
</dbReference>
<dbReference type="GO" id="GO:0005886">
    <property type="term" value="C:plasma membrane"/>
    <property type="evidence" value="ECO:0007669"/>
    <property type="project" value="UniProtKB-SubCell"/>
</dbReference>
<comment type="similarity">
    <text evidence="5">Belongs to the binding-protein-dependent transport system permease family.</text>
</comment>
<dbReference type="PANTHER" id="PTHR43879:SF1">
    <property type="entry name" value="GLUCOSE IMPORT SYSTEM PERMEASE PROTEIN GLCU"/>
    <property type="match status" value="1"/>
</dbReference>